<organism evidence="10 11">
    <name type="scientific">Leishmania tarentolae</name>
    <name type="common">Sauroleishmania tarentolae</name>
    <dbReference type="NCBI Taxonomy" id="5689"/>
    <lineage>
        <taxon>Eukaryota</taxon>
        <taxon>Discoba</taxon>
        <taxon>Euglenozoa</taxon>
        <taxon>Kinetoplastea</taxon>
        <taxon>Metakinetoplastina</taxon>
        <taxon>Trypanosomatida</taxon>
        <taxon>Trypanosomatidae</taxon>
        <taxon>Leishmaniinae</taxon>
        <taxon>Leishmania</taxon>
        <taxon>lizard Leishmania</taxon>
    </lineage>
</organism>
<feature type="region of interest" description="Disordered" evidence="8">
    <location>
        <begin position="467"/>
        <end position="491"/>
    </location>
</feature>
<evidence type="ECO:0000313" key="10">
    <source>
        <dbReference type="EMBL" id="GET87668.1"/>
    </source>
</evidence>
<dbReference type="SUPFAM" id="SSF54001">
    <property type="entry name" value="Cysteine proteinases"/>
    <property type="match status" value="1"/>
</dbReference>
<evidence type="ECO:0000256" key="2">
    <source>
        <dbReference type="ARBA" id="ARBA00009085"/>
    </source>
</evidence>
<feature type="region of interest" description="Disordered" evidence="8">
    <location>
        <begin position="159"/>
        <end position="230"/>
    </location>
</feature>
<evidence type="ECO:0000256" key="6">
    <source>
        <dbReference type="ARBA" id="ARBA00022801"/>
    </source>
</evidence>
<sequence>MSHGRRMLEAQAKRERMSGNCEDGRLDDGHLRNGSRALNDDGTPVRLSRSSAHTSSEDHVRDGGHDDAALVSPPPRPNVRLGLGRAGDRSRSASSVGTASGSALGSGSAETSSRQQRISGIGPPPVALFSCAPLTVPRPPQLSDKAGGGHVSAPRQIDVEAEKGQSDDNARKTRSTLAEAAVRDSPKLKGRGARDDLPSVGDSAQGRTSSETRGRSRTGGSGRSSASGLRYPVSRVNAVASTATLAATLHDPPSPLNRSRTGSRSPPPMTAVQKTATSTSVLHQSRAIPIRAPITAAVFRPRNTESGASPTPDTGTAVVGTRGASGPTSLQHESSSQSAGSPGFTTAMTSSGKTSPLQMLMPPASPPLRAGVSPRMLPLHPTRVDASGASVLLSRATSVSTVTTTVTTTPSSQVKLPPPVGSQVSPYELQQQQPYTMPLTPSSTNAAVTPFHSVSYNDMGDRAGNAVEEDHAATETDPSALLRSTTSLSQKSEPAVATAGHVWQSAPSSPLPASAEVLARPRLPLLPEATVPYEEVGIAPLANSLDRRVCPFMRDFSGFHNSGNDCYGCSLLTMLLRSEVFRHALLSSPLVCAMRRYEALLTGKAERRVLWTSGYVSTAAETKSKKTAVRKRARAAGWPANDDDDGGQTEEASVAGVGGLPDTTERALAEKLARSRYIWRPTAPVQHTLDILDTFSLHELDDALEVDLETQRVPATLHGALAALARAQRWREHMTTLINTSRVPAVERQRLLETKIYHDNDRDFDGQVYTYGIRLNAVANLLDGEFFLGDQEDAHELFVSVMAKLESEAVKFQHRCDEVLERRSSVSPTEGSSAEDEEGEEVGLDDRGLDNERRPSFAEKRLLHGTHAPTTSSCGPSAVPDAATTPAQRRLCVSTAAEEVWINRLVRTRLLNIIRCRTGDCHHEIVTDEVCVNLSVHIPEESQISPPPASSLPPRSCFPAQPPPLSPTPIFPSSAIAAAVAAPLLAVDGGGDRCCSLTNLLHKSMAYEPLNEYRCDRCGSRTSQFQGGCFYTRPPPLLVLQLKRFATQFVNGTIIIQKNGRHVAVEDTLVIHALLSAEECRAEQRRLERQHRCSLDSVVPREMADAETDACESAMCCSYYDADKKCFSTALQEACDMGRDGGLAGRDELKDRPQQCTGDDPLTSPVGAAPPSSLVWAVRCLYRLRSCVLHLGQSLHYGHYVSDFAVDGEEMDEEDGKDGETLCGHRTAEEEAGAKAESPATLDSFSSVRRRWRRANDERVEGLSDEAVQARRAGCSDTYLLLYEKVTEERVLCPVEEVLPKPVYRDAEGSKA</sequence>
<gene>
    <name evidence="10" type="ORF">LtaPh_1712400</name>
</gene>
<dbReference type="CDD" id="cd02257">
    <property type="entry name" value="Peptidase_C19"/>
    <property type="match status" value="1"/>
</dbReference>
<evidence type="ECO:0000259" key="9">
    <source>
        <dbReference type="PROSITE" id="PS50235"/>
    </source>
</evidence>
<evidence type="ECO:0000256" key="5">
    <source>
        <dbReference type="ARBA" id="ARBA00022786"/>
    </source>
</evidence>
<keyword evidence="7" id="KW-0788">Thiol protease</keyword>
<evidence type="ECO:0000256" key="3">
    <source>
        <dbReference type="ARBA" id="ARBA00012759"/>
    </source>
</evidence>
<feature type="region of interest" description="Disordered" evidence="8">
    <location>
        <begin position="245"/>
        <end position="369"/>
    </location>
</feature>
<comment type="similarity">
    <text evidence="2">Belongs to the peptidase C19 family.</text>
</comment>
<feature type="compositionally biased region" description="Polar residues" evidence="8">
    <location>
        <begin position="272"/>
        <end position="283"/>
    </location>
</feature>
<comment type="caution">
    <text evidence="10">The sequence shown here is derived from an EMBL/GenBank/DDBJ whole genome shotgun (WGS) entry which is preliminary data.</text>
</comment>
<dbReference type="EC" id="3.4.19.12" evidence="3"/>
<feature type="compositionally biased region" description="Basic and acidic residues" evidence="8">
    <location>
        <begin position="55"/>
        <end position="68"/>
    </location>
</feature>
<dbReference type="Proteomes" id="UP000419144">
    <property type="component" value="Unassembled WGS sequence"/>
</dbReference>
<feature type="compositionally biased region" description="Polar residues" evidence="8">
    <location>
        <begin position="304"/>
        <end position="314"/>
    </location>
</feature>
<accession>A0A640KEF0</accession>
<name>A0A640KEF0_LEITA</name>
<proteinExistence type="inferred from homology"/>
<reference evidence="10" key="1">
    <citation type="submission" date="2019-11" db="EMBL/GenBank/DDBJ databases">
        <title>Leishmania tarentolae CDS.</title>
        <authorList>
            <person name="Goto Y."/>
            <person name="Yamagishi J."/>
        </authorList>
    </citation>
    <scope>NUCLEOTIDE SEQUENCE [LARGE SCALE GENOMIC DNA]</scope>
    <source>
        <strain evidence="10">Parrot Tar II</strain>
    </source>
</reference>
<feature type="region of interest" description="Disordered" evidence="8">
    <location>
        <begin position="1"/>
        <end position="124"/>
    </location>
</feature>
<keyword evidence="4" id="KW-0645">Protease</keyword>
<protein>
    <recommendedName>
        <fullName evidence="3">ubiquitinyl hydrolase 1</fullName>
        <ecNumber evidence="3">3.4.19.12</ecNumber>
    </recommendedName>
</protein>
<dbReference type="GO" id="GO:0004843">
    <property type="term" value="F:cysteine-type deubiquitinase activity"/>
    <property type="evidence" value="ECO:0007669"/>
    <property type="project" value="UniProtKB-EC"/>
</dbReference>
<dbReference type="Pfam" id="PF00443">
    <property type="entry name" value="UCH"/>
    <property type="match status" value="1"/>
</dbReference>
<keyword evidence="11" id="KW-1185">Reference proteome</keyword>
<feature type="region of interest" description="Disordered" evidence="8">
    <location>
        <begin position="1146"/>
        <end position="1165"/>
    </location>
</feature>
<dbReference type="GO" id="GO:0005634">
    <property type="term" value="C:nucleus"/>
    <property type="evidence" value="ECO:0007669"/>
    <property type="project" value="TreeGrafter"/>
</dbReference>
<feature type="compositionally biased region" description="Acidic residues" evidence="8">
    <location>
        <begin position="833"/>
        <end position="843"/>
    </location>
</feature>
<feature type="region of interest" description="Disordered" evidence="8">
    <location>
        <begin position="822"/>
        <end position="852"/>
    </location>
</feature>
<dbReference type="InterPro" id="IPR028889">
    <property type="entry name" value="USP"/>
</dbReference>
<dbReference type="GO" id="GO:0016579">
    <property type="term" value="P:protein deubiquitination"/>
    <property type="evidence" value="ECO:0007669"/>
    <property type="project" value="InterPro"/>
</dbReference>
<dbReference type="VEuPathDB" id="TriTrypDB:LtaPh_1712400"/>
<feature type="region of interest" description="Disordered" evidence="8">
    <location>
        <begin position="630"/>
        <end position="654"/>
    </location>
</feature>
<dbReference type="PROSITE" id="PS50235">
    <property type="entry name" value="USP_3"/>
    <property type="match status" value="1"/>
</dbReference>
<dbReference type="PANTHER" id="PTHR24006:SF758">
    <property type="entry name" value="UBIQUITIN CARBOXYL-TERMINAL HYDROLASE 36"/>
    <property type="match status" value="1"/>
</dbReference>
<dbReference type="GO" id="GO:0006508">
    <property type="term" value="P:proteolysis"/>
    <property type="evidence" value="ECO:0007669"/>
    <property type="project" value="UniProtKB-KW"/>
</dbReference>
<comment type="catalytic activity">
    <reaction evidence="1">
        <text>Thiol-dependent hydrolysis of ester, thioester, amide, peptide and isopeptide bonds formed by the C-terminal Gly of ubiquitin (a 76-residue protein attached to proteins as an intracellular targeting signal).</text>
        <dbReference type="EC" id="3.4.19.12"/>
    </reaction>
</comment>
<evidence type="ECO:0000256" key="1">
    <source>
        <dbReference type="ARBA" id="ARBA00000707"/>
    </source>
</evidence>
<dbReference type="GO" id="GO:0005829">
    <property type="term" value="C:cytosol"/>
    <property type="evidence" value="ECO:0007669"/>
    <property type="project" value="TreeGrafter"/>
</dbReference>
<feature type="domain" description="USP" evidence="9">
    <location>
        <begin position="557"/>
        <end position="1286"/>
    </location>
</feature>
<feature type="compositionally biased region" description="Polar residues" evidence="8">
    <location>
        <begin position="326"/>
        <end position="357"/>
    </location>
</feature>
<keyword evidence="5" id="KW-0833">Ubl conjugation pathway</keyword>
<feature type="compositionally biased region" description="Low complexity" evidence="8">
    <location>
        <begin position="92"/>
        <end position="113"/>
    </location>
</feature>
<evidence type="ECO:0000256" key="7">
    <source>
        <dbReference type="ARBA" id="ARBA00022807"/>
    </source>
</evidence>
<feature type="compositionally biased region" description="Basic and acidic residues" evidence="8">
    <location>
        <begin position="181"/>
        <end position="197"/>
    </location>
</feature>
<dbReference type="EMBL" id="BLBS01000022">
    <property type="protein sequence ID" value="GET87668.1"/>
    <property type="molecule type" value="Genomic_DNA"/>
</dbReference>
<feature type="compositionally biased region" description="Basic and acidic residues" evidence="8">
    <location>
        <begin position="159"/>
        <end position="171"/>
    </location>
</feature>
<feature type="compositionally biased region" description="Low complexity" evidence="8">
    <location>
        <begin position="286"/>
        <end position="297"/>
    </location>
</feature>
<evidence type="ECO:0000256" key="4">
    <source>
        <dbReference type="ARBA" id="ARBA00022670"/>
    </source>
</evidence>
<feature type="compositionally biased region" description="Basic and acidic residues" evidence="8">
    <location>
        <begin position="1"/>
        <end position="31"/>
    </location>
</feature>
<dbReference type="PANTHER" id="PTHR24006">
    <property type="entry name" value="UBIQUITIN CARBOXYL-TERMINAL HYDROLASE"/>
    <property type="match status" value="1"/>
</dbReference>
<keyword evidence="6 10" id="KW-0378">Hydrolase</keyword>
<dbReference type="OrthoDB" id="429671at2759"/>
<dbReference type="InterPro" id="IPR038765">
    <property type="entry name" value="Papain-like_cys_pep_sf"/>
</dbReference>
<dbReference type="InterPro" id="IPR050164">
    <property type="entry name" value="Peptidase_C19"/>
</dbReference>
<dbReference type="Gene3D" id="3.90.70.10">
    <property type="entry name" value="Cysteine proteinases"/>
    <property type="match status" value="1"/>
</dbReference>
<dbReference type="InterPro" id="IPR001394">
    <property type="entry name" value="Peptidase_C19_UCH"/>
</dbReference>
<evidence type="ECO:0000256" key="8">
    <source>
        <dbReference type="SAM" id="MobiDB-lite"/>
    </source>
</evidence>
<evidence type="ECO:0000313" key="11">
    <source>
        <dbReference type="Proteomes" id="UP000419144"/>
    </source>
</evidence>
<feature type="compositionally biased region" description="Polar residues" evidence="8">
    <location>
        <begin position="482"/>
        <end position="491"/>
    </location>
</feature>